<keyword evidence="2" id="KW-1185">Reference proteome</keyword>
<gene>
    <name evidence="1" type="ORF">BGW36DRAFT_355792</name>
</gene>
<dbReference type="EMBL" id="JAJTJA010000003">
    <property type="protein sequence ID" value="KAH8701639.1"/>
    <property type="molecule type" value="Genomic_DNA"/>
</dbReference>
<dbReference type="GeneID" id="70243973"/>
<organism evidence="1 2">
    <name type="scientific">Talaromyces proteolyticus</name>
    <dbReference type="NCBI Taxonomy" id="1131652"/>
    <lineage>
        <taxon>Eukaryota</taxon>
        <taxon>Fungi</taxon>
        <taxon>Dikarya</taxon>
        <taxon>Ascomycota</taxon>
        <taxon>Pezizomycotina</taxon>
        <taxon>Eurotiomycetes</taxon>
        <taxon>Eurotiomycetidae</taxon>
        <taxon>Eurotiales</taxon>
        <taxon>Trichocomaceae</taxon>
        <taxon>Talaromyces</taxon>
        <taxon>Talaromyces sect. Bacilispori</taxon>
    </lineage>
</organism>
<dbReference type="Proteomes" id="UP001201262">
    <property type="component" value="Unassembled WGS sequence"/>
</dbReference>
<dbReference type="AlphaFoldDB" id="A0AAD4L1R5"/>
<dbReference type="RefSeq" id="XP_046075015.1">
    <property type="nucleotide sequence ID" value="XM_046213686.1"/>
</dbReference>
<comment type="caution">
    <text evidence="1">The sequence shown here is derived from an EMBL/GenBank/DDBJ whole genome shotgun (WGS) entry which is preliminary data.</text>
</comment>
<reference evidence="1" key="1">
    <citation type="submission" date="2021-12" db="EMBL/GenBank/DDBJ databases">
        <title>Convergent genome expansion in fungi linked to evolution of root-endophyte symbiosis.</title>
        <authorList>
            <consortium name="DOE Joint Genome Institute"/>
            <person name="Ke Y.-H."/>
            <person name="Bonito G."/>
            <person name="Liao H.-L."/>
            <person name="Looney B."/>
            <person name="Rojas-Flechas A."/>
            <person name="Nash J."/>
            <person name="Hameed K."/>
            <person name="Schadt C."/>
            <person name="Martin F."/>
            <person name="Crous P.W."/>
            <person name="Miettinen O."/>
            <person name="Magnuson J.K."/>
            <person name="Labbe J."/>
            <person name="Jacobson D."/>
            <person name="Doktycz M.J."/>
            <person name="Veneault-Fourrey C."/>
            <person name="Kuo A."/>
            <person name="Mondo S."/>
            <person name="Calhoun S."/>
            <person name="Riley R."/>
            <person name="Ohm R."/>
            <person name="LaButti K."/>
            <person name="Andreopoulos B."/>
            <person name="Pangilinan J."/>
            <person name="Nolan M."/>
            <person name="Tritt A."/>
            <person name="Clum A."/>
            <person name="Lipzen A."/>
            <person name="Daum C."/>
            <person name="Barry K."/>
            <person name="Grigoriev I.V."/>
            <person name="Vilgalys R."/>
        </authorList>
    </citation>
    <scope>NUCLEOTIDE SEQUENCE</scope>
    <source>
        <strain evidence="1">PMI_201</strain>
    </source>
</reference>
<evidence type="ECO:0000313" key="2">
    <source>
        <dbReference type="Proteomes" id="UP001201262"/>
    </source>
</evidence>
<protein>
    <submittedName>
        <fullName evidence="1">Uncharacterized protein</fullName>
    </submittedName>
</protein>
<name>A0AAD4L1R5_9EURO</name>
<sequence>MASRLESAASCSGLLARESTWQASAESSWRKAGFTEAQEQVFKGCTRRRKEYKANRSPLEIGWMMQSGPRLGTATRSTYVFAFLFIPETRSVLIEDMHLIFGPSVSIFTSKAQKNYNAHRNDRLESVIQPRKDEVNFRALGKRRCVIS</sequence>
<proteinExistence type="predicted"/>
<accession>A0AAD4L1R5</accession>
<evidence type="ECO:0000313" key="1">
    <source>
        <dbReference type="EMBL" id="KAH8701639.1"/>
    </source>
</evidence>